<evidence type="ECO:0000256" key="1">
    <source>
        <dbReference type="SAM" id="MobiDB-lite"/>
    </source>
</evidence>
<feature type="compositionally biased region" description="Polar residues" evidence="1">
    <location>
        <begin position="108"/>
        <end position="117"/>
    </location>
</feature>
<proteinExistence type="predicted"/>
<dbReference type="EMBL" id="ML976990">
    <property type="protein sequence ID" value="KAF1957151.1"/>
    <property type="molecule type" value="Genomic_DNA"/>
</dbReference>
<organism evidence="2 3">
    <name type="scientific">Byssothecium circinans</name>
    <dbReference type="NCBI Taxonomy" id="147558"/>
    <lineage>
        <taxon>Eukaryota</taxon>
        <taxon>Fungi</taxon>
        <taxon>Dikarya</taxon>
        <taxon>Ascomycota</taxon>
        <taxon>Pezizomycotina</taxon>
        <taxon>Dothideomycetes</taxon>
        <taxon>Pleosporomycetidae</taxon>
        <taxon>Pleosporales</taxon>
        <taxon>Massarineae</taxon>
        <taxon>Massarinaceae</taxon>
        <taxon>Byssothecium</taxon>
    </lineage>
</organism>
<gene>
    <name evidence="2" type="ORF">CC80DRAFT_471670</name>
</gene>
<accession>A0A6A5TX01</accession>
<name>A0A6A5TX01_9PLEO</name>
<feature type="region of interest" description="Disordered" evidence="1">
    <location>
        <begin position="172"/>
        <end position="191"/>
    </location>
</feature>
<dbReference type="PANTHER" id="PTHR42070">
    <property type="entry name" value="FILAMENT ASSOCIATED PROTEIN, PUTATIVE (AFU_ORTHOLOGUE AFUA_8G06630)-RELATED"/>
    <property type="match status" value="1"/>
</dbReference>
<dbReference type="Proteomes" id="UP000800035">
    <property type="component" value="Unassembled WGS sequence"/>
</dbReference>
<dbReference type="PANTHER" id="PTHR42070:SF1">
    <property type="entry name" value="FILAMENT ASSOCIATED PROTEIN, PUTATIVE (AFU_ORTHOLOGUE AFUA_8G06630)-RELATED"/>
    <property type="match status" value="1"/>
</dbReference>
<evidence type="ECO:0008006" key="4">
    <source>
        <dbReference type="Google" id="ProtNLM"/>
    </source>
</evidence>
<evidence type="ECO:0000313" key="2">
    <source>
        <dbReference type="EMBL" id="KAF1957151.1"/>
    </source>
</evidence>
<protein>
    <recommendedName>
        <fullName evidence="4">BZIP domain-containing protein</fullName>
    </recommendedName>
</protein>
<feature type="compositionally biased region" description="Basic and acidic residues" evidence="1">
    <location>
        <begin position="11"/>
        <end position="20"/>
    </location>
</feature>
<keyword evidence="3" id="KW-1185">Reference proteome</keyword>
<sequence length="249" mass="27228">MGRNPGSRQETNTERASRVRENKRRHRARQKEYILDLEHKVAETREQGIQVTKEVQLAAQKVTRENAKLRDLLRRAGYTDDVVDAWLEAHNISLNEGNPVPMKPSESGECSTESSLPVESHNKKSEVSPTQASSAVCTKSSSLSQCSNSEGAPCKLVTLLAKNPAADITQVRLPTESDNQQGNVSKPDDCNSDGIECSTAYQMLMQYATSEEKMDRIAAALESGCTPSAAGGCKVKKSVVWTALDEECT</sequence>
<dbReference type="CDD" id="cd14688">
    <property type="entry name" value="bZIP_YAP"/>
    <property type="match status" value="1"/>
</dbReference>
<feature type="region of interest" description="Disordered" evidence="1">
    <location>
        <begin position="1"/>
        <end position="28"/>
    </location>
</feature>
<dbReference type="AlphaFoldDB" id="A0A6A5TX01"/>
<feature type="compositionally biased region" description="Polar residues" evidence="1">
    <location>
        <begin position="1"/>
        <end position="10"/>
    </location>
</feature>
<reference evidence="2" key="1">
    <citation type="journal article" date="2020" name="Stud. Mycol.">
        <title>101 Dothideomycetes genomes: a test case for predicting lifestyles and emergence of pathogens.</title>
        <authorList>
            <person name="Haridas S."/>
            <person name="Albert R."/>
            <person name="Binder M."/>
            <person name="Bloem J."/>
            <person name="Labutti K."/>
            <person name="Salamov A."/>
            <person name="Andreopoulos B."/>
            <person name="Baker S."/>
            <person name="Barry K."/>
            <person name="Bills G."/>
            <person name="Bluhm B."/>
            <person name="Cannon C."/>
            <person name="Castanera R."/>
            <person name="Culley D."/>
            <person name="Daum C."/>
            <person name="Ezra D."/>
            <person name="Gonzalez J."/>
            <person name="Henrissat B."/>
            <person name="Kuo A."/>
            <person name="Liang C."/>
            <person name="Lipzen A."/>
            <person name="Lutzoni F."/>
            <person name="Magnuson J."/>
            <person name="Mondo S."/>
            <person name="Nolan M."/>
            <person name="Ohm R."/>
            <person name="Pangilinan J."/>
            <person name="Park H.-J."/>
            <person name="Ramirez L."/>
            <person name="Alfaro M."/>
            <person name="Sun H."/>
            <person name="Tritt A."/>
            <person name="Yoshinaga Y."/>
            <person name="Zwiers L.-H."/>
            <person name="Turgeon B."/>
            <person name="Goodwin S."/>
            <person name="Spatafora J."/>
            <person name="Crous P."/>
            <person name="Grigoriev I."/>
        </authorList>
    </citation>
    <scope>NUCLEOTIDE SEQUENCE</scope>
    <source>
        <strain evidence="2">CBS 675.92</strain>
    </source>
</reference>
<dbReference type="OrthoDB" id="4505928at2759"/>
<evidence type="ECO:0000313" key="3">
    <source>
        <dbReference type="Proteomes" id="UP000800035"/>
    </source>
</evidence>
<feature type="region of interest" description="Disordered" evidence="1">
    <location>
        <begin position="94"/>
        <end position="133"/>
    </location>
</feature>